<proteinExistence type="predicted"/>
<feature type="transmembrane region" description="Helical" evidence="6">
    <location>
        <begin position="395"/>
        <end position="416"/>
    </location>
</feature>
<evidence type="ECO:0000313" key="9">
    <source>
        <dbReference type="Proteomes" id="UP000035762"/>
    </source>
</evidence>
<keyword evidence="3 6" id="KW-0812">Transmembrane</keyword>
<dbReference type="PANTHER" id="PTHR43124:SF5">
    <property type="entry name" value="PURINE RIBONUCLEOSIDE EFFLUX PUMP NEPI"/>
    <property type="match status" value="1"/>
</dbReference>
<accession>A0A090MVM1</accession>
<keyword evidence="4 6" id="KW-1133">Transmembrane helix</keyword>
<organism evidence="8 9">
    <name type="scientific">Afipia felis</name>
    <name type="common">Cat scratch disease bacillus</name>
    <dbReference type="NCBI Taxonomy" id="1035"/>
    <lineage>
        <taxon>Bacteria</taxon>
        <taxon>Pseudomonadati</taxon>
        <taxon>Pseudomonadota</taxon>
        <taxon>Alphaproteobacteria</taxon>
        <taxon>Hyphomicrobiales</taxon>
        <taxon>Nitrobacteraceae</taxon>
        <taxon>Afipia</taxon>
    </lineage>
</organism>
<keyword evidence="2" id="KW-1003">Cell membrane</keyword>
<evidence type="ECO:0000313" key="8">
    <source>
        <dbReference type="EMBL" id="CEG10597.1"/>
    </source>
</evidence>
<evidence type="ECO:0000256" key="1">
    <source>
        <dbReference type="ARBA" id="ARBA00004651"/>
    </source>
</evidence>
<evidence type="ECO:0000259" key="7">
    <source>
        <dbReference type="PROSITE" id="PS50850"/>
    </source>
</evidence>
<dbReference type="CDD" id="cd17324">
    <property type="entry name" value="MFS_NepI_like"/>
    <property type="match status" value="1"/>
</dbReference>
<evidence type="ECO:0000256" key="5">
    <source>
        <dbReference type="ARBA" id="ARBA00023136"/>
    </source>
</evidence>
<feature type="transmembrane region" description="Helical" evidence="6">
    <location>
        <begin position="112"/>
        <end position="135"/>
    </location>
</feature>
<dbReference type="InterPro" id="IPR011701">
    <property type="entry name" value="MFS"/>
</dbReference>
<feature type="transmembrane region" description="Helical" evidence="6">
    <location>
        <begin position="276"/>
        <end position="298"/>
    </location>
</feature>
<dbReference type="InterPro" id="IPR036259">
    <property type="entry name" value="MFS_trans_sf"/>
</dbReference>
<feature type="transmembrane region" description="Helical" evidence="6">
    <location>
        <begin position="367"/>
        <end position="389"/>
    </location>
</feature>
<feature type="domain" description="Major facilitator superfamily (MFS) profile" evidence="7">
    <location>
        <begin position="39"/>
        <end position="420"/>
    </location>
</feature>
<dbReference type="InterPro" id="IPR020846">
    <property type="entry name" value="MFS_dom"/>
</dbReference>
<feature type="transmembrane region" description="Helical" evidence="6">
    <location>
        <begin position="202"/>
        <end position="223"/>
    </location>
</feature>
<keyword evidence="9" id="KW-1185">Reference proteome</keyword>
<comment type="caution">
    <text evidence="8">The sequence shown here is derived from an EMBL/GenBank/DDBJ whole genome shotgun (WGS) entry which is preliminary data.</text>
</comment>
<dbReference type="EMBL" id="CCAZ020000004">
    <property type="protein sequence ID" value="CEG10597.1"/>
    <property type="molecule type" value="Genomic_DNA"/>
</dbReference>
<evidence type="ECO:0000256" key="6">
    <source>
        <dbReference type="SAM" id="Phobius"/>
    </source>
</evidence>
<evidence type="ECO:0000256" key="4">
    <source>
        <dbReference type="ARBA" id="ARBA00022989"/>
    </source>
</evidence>
<reference evidence="8 9" key="1">
    <citation type="journal article" date="2014" name="Genome Announc.">
        <title>Genome Sequence of Afipia felis Strain 76713, Isolated in Hospital Water Using an Amoeba Co-Culture Procedure.</title>
        <authorList>
            <person name="Benamar S."/>
            <person name="La Scola B."/>
            <person name="Croce O."/>
        </authorList>
    </citation>
    <scope>NUCLEOTIDE SEQUENCE [LARGE SCALE GENOMIC DNA]</scope>
    <source>
        <strain evidence="8 9">76713</strain>
    </source>
</reference>
<dbReference type="GO" id="GO:0005886">
    <property type="term" value="C:plasma membrane"/>
    <property type="evidence" value="ECO:0007669"/>
    <property type="project" value="UniProtKB-SubCell"/>
</dbReference>
<dbReference type="PANTHER" id="PTHR43124">
    <property type="entry name" value="PURINE EFFLUX PUMP PBUE"/>
    <property type="match status" value="1"/>
</dbReference>
<protein>
    <submittedName>
        <fullName evidence="8">Purine ribonucleoside efflux pump NepI</fullName>
    </submittedName>
</protein>
<feature type="transmembrane region" description="Helical" evidence="6">
    <location>
        <begin position="82"/>
        <end position="100"/>
    </location>
</feature>
<dbReference type="InterPro" id="IPR050189">
    <property type="entry name" value="MFS_Efflux_Transporters"/>
</dbReference>
<feature type="transmembrane region" description="Helical" evidence="6">
    <location>
        <begin position="332"/>
        <end position="355"/>
    </location>
</feature>
<dbReference type="SUPFAM" id="SSF103473">
    <property type="entry name" value="MFS general substrate transporter"/>
    <property type="match status" value="1"/>
</dbReference>
<feature type="transmembrane region" description="Helical" evidence="6">
    <location>
        <begin position="42"/>
        <end position="62"/>
    </location>
</feature>
<feature type="transmembrane region" description="Helical" evidence="6">
    <location>
        <begin position="305"/>
        <end position="326"/>
    </location>
</feature>
<feature type="transmembrane region" description="Helical" evidence="6">
    <location>
        <begin position="243"/>
        <end position="264"/>
    </location>
</feature>
<keyword evidence="5 6" id="KW-0472">Membrane</keyword>
<evidence type="ECO:0000256" key="2">
    <source>
        <dbReference type="ARBA" id="ARBA00022475"/>
    </source>
</evidence>
<dbReference type="Proteomes" id="UP000035762">
    <property type="component" value="Unassembled WGS sequence"/>
</dbReference>
<dbReference type="AlphaFoldDB" id="A0A090MVM1"/>
<evidence type="ECO:0000256" key="3">
    <source>
        <dbReference type="ARBA" id="ARBA00022692"/>
    </source>
</evidence>
<comment type="subcellular location">
    <subcellularLocation>
        <location evidence="1">Cell membrane</location>
        <topology evidence="1">Multi-pass membrane protein</topology>
    </subcellularLocation>
</comment>
<dbReference type="Pfam" id="PF07690">
    <property type="entry name" value="MFS_1"/>
    <property type="match status" value="1"/>
</dbReference>
<feature type="transmembrane region" description="Helical" evidence="6">
    <location>
        <begin position="171"/>
        <end position="196"/>
    </location>
</feature>
<dbReference type="PROSITE" id="PS50850">
    <property type="entry name" value="MFS"/>
    <property type="match status" value="1"/>
</dbReference>
<gene>
    <name evidence="8" type="primary">nepI</name>
    <name evidence="8" type="ORF">BN961_04037</name>
</gene>
<name>A0A090MVM1_AFIFE</name>
<sequence>MQRLIVGINALYIALMTQQALTLDTGDSAISGGDDPSRSHTAAWGAVFSMALCVAVLIASEFMPVSLLSPIATDLGVTEGHMGQAISISGIFAVITSLFVSSVTRRLDRRLVVTSLTLLLIVSGTIVTFAPNYVALMVGRALLGVAIGGFWSMSTAIVMRLVPEDVVPKGLAILNAGNAIAATISAPLGSLLGSYIGWRGAFFAVVPLALLAFVWQWISLPSLPPRRREDSQNVLRLLARPQVAIGMASVMLLFMGQFALFTYLRPFLETVTQVSISTLSLLLFLMGLAGIIGTYCVSGLLQKRLFSILGSIPVVMAIIALLLIAFGTSSVATTILLIAWGLFGTAAPVGWGTWLSRTMPDDAESGGGLQVATIQLAITMGASLGGVLFDMTGWWTTFAFAAVLLTGSSVLAAVAWRYSRSN</sequence>
<dbReference type="STRING" id="1035.BN961_04037"/>
<dbReference type="Gene3D" id="1.20.1250.20">
    <property type="entry name" value="MFS general substrate transporter like domains"/>
    <property type="match status" value="1"/>
</dbReference>
<feature type="transmembrane region" description="Helical" evidence="6">
    <location>
        <begin position="141"/>
        <end position="159"/>
    </location>
</feature>
<dbReference type="GO" id="GO:0022857">
    <property type="term" value="F:transmembrane transporter activity"/>
    <property type="evidence" value="ECO:0007669"/>
    <property type="project" value="InterPro"/>
</dbReference>